<dbReference type="PANTHER" id="PTHR37694">
    <property type="entry name" value="SLR8022 PROTEIN"/>
    <property type="match status" value="1"/>
</dbReference>
<reference evidence="2 4" key="2">
    <citation type="submission" date="2019-10" db="EMBL/GenBank/DDBJ databases">
        <authorList>
            <consortium name="Melissa Lawson"/>
            <person name="O'neill I."/>
        </authorList>
    </citation>
    <scope>NUCLEOTIDE SEQUENCE [LARGE SCALE GENOMIC DNA]</scope>
    <source>
        <strain evidence="2">LH_23</strain>
    </source>
</reference>
<evidence type="ECO:0000313" key="1">
    <source>
        <dbReference type="EMBL" id="VUW84297.1"/>
    </source>
</evidence>
<evidence type="ECO:0008006" key="5">
    <source>
        <dbReference type="Google" id="ProtNLM"/>
    </source>
</evidence>
<dbReference type="Gene3D" id="2.60.120.10">
    <property type="entry name" value="Jelly Rolls"/>
    <property type="match status" value="1"/>
</dbReference>
<dbReference type="RefSeq" id="WP_154050571.1">
    <property type="nucleotide sequence ID" value="NZ_CABHML010000069.1"/>
</dbReference>
<reference evidence="1 3" key="1">
    <citation type="submission" date="2019-07" db="EMBL/GenBank/DDBJ databases">
        <authorList>
            <person name="Chang H.-W."/>
            <person name="Raman A."/>
            <person name="Venkatesh S."/>
            <person name="Gehrig J."/>
        </authorList>
    </citation>
    <scope>NUCLEOTIDE SEQUENCE [LARGE SCALE GENOMIC DNA]</scope>
    <source>
        <strain evidence="1">B.longum_ssp_infantis_4</strain>
    </source>
</reference>
<organism evidence="1 3">
    <name type="scientific">Bifidobacterium longum subsp. infantis</name>
    <dbReference type="NCBI Taxonomy" id="1682"/>
    <lineage>
        <taxon>Bacteria</taxon>
        <taxon>Bacillati</taxon>
        <taxon>Actinomycetota</taxon>
        <taxon>Actinomycetes</taxon>
        <taxon>Bifidobacteriales</taxon>
        <taxon>Bifidobacteriaceae</taxon>
        <taxon>Bifidobacterium</taxon>
    </lineage>
</organism>
<name>A0A564S1H9_BIFLI</name>
<dbReference type="SUPFAM" id="SSF51182">
    <property type="entry name" value="RmlC-like cupins"/>
    <property type="match status" value="1"/>
</dbReference>
<evidence type="ECO:0000313" key="4">
    <source>
        <dbReference type="Proteomes" id="UP000494246"/>
    </source>
</evidence>
<sequence>MTDENEQQTVCKAGRDEQHCKCKQRREAAVAAEAAAANGEHHCACKHEHAEGAAAEPGAKKECHCKHGEAAAAEAGEAKHCACKHDAHDAEGHAVSTEPHLGFIEDLASLIDIQEEATVSRTVLREDGLRAVLFGFDKDQALSEHTAAMPVTIQVLEGKLRVGGEGREIELTTGGVVYLSARLPHTVYAVEPSKMLLQMFDNRG</sequence>
<accession>A0A564S1H9</accession>
<dbReference type="InterPro" id="IPR014710">
    <property type="entry name" value="RmlC-like_jellyroll"/>
</dbReference>
<dbReference type="EMBL" id="CABHML010000069">
    <property type="protein sequence ID" value="VUW84297.1"/>
    <property type="molecule type" value="Genomic_DNA"/>
</dbReference>
<evidence type="ECO:0000313" key="2">
    <source>
        <dbReference type="EMBL" id="VWQ36261.1"/>
    </source>
</evidence>
<protein>
    <recommendedName>
        <fullName evidence="5">Cupin</fullName>
    </recommendedName>
</protein>
<dbReference type="CDD" id="cd02230">
    <property type="entry name" value="cupin_HP0902-like"/>
    <property type="match status" value="1"/>
</dbReference>
<evidence type="ECO:0000313" key="3">
    <source>
        <dbReference type="Proteomes" id="UP000319252"/>
    </source>
</evidence>
<proteinExistence type="predicted"/>
<dbReference type="PANTHER" id="PTHR37694:SF1">
    <property type="entry name" value="SLR8022 PROTEIN"/>
    <property type="match status" value="1"/>
</dbReference>
<dbReference type="InterPro" id="IPR011051">
    <property type="entry name" value="RmlC_Cupin_sf"/>
</dbReference>
<dbReference type="Proteomes" id="UP000494246">
    <property type="component" value="Unassembled WGS sequence"/>
</dbReference>
<dbReference type="Proteomes" id="UP000319252">
    <property type="component" value="Unassembled WGS sequence"/>
</dbReference>
<dbReference type="EMBL" id="CABWKH010000023">
    <property type="protein sequence ID" value="VWQ36261.1"/>
    <property type="molecule type" value="Genomic_DNA"/>
</dbReference>
<gene>
    <name evidence="2" type="ORF">BIFLH23_01396</name>
    <name evidence="1" type="ORF">BLONGUMMC1_01561</name>
</gene>
<dbReference type="AlphaFoldDB" id="A0A564S1H9"/>